<dbReference type="InterPro" id="IPR011990">
    <property type="entry name" value="TPR-like_helical_dom_sf"/>
</dbReference>
<name>A0A2I1HYW8_9ACTO</name>
<dbReference type="Proteomes" id="UP000234198">
    <property type="component" value="Unassembled WGS sequence"/>
</dbReference>
<keyword evidence="1" id="KW-1133">Transmembrane helix</keyword>
<proteinExistence type="predicted"/>
<feature type="transmembrane region" description="Helical" evidence="1">
    <location>
        <begin position="293"/>
        <end position="317"/>
    </location>
</feature>
<evidence type="ECO:0000313" key="3">
    <source>
        <dbReference type="Proteomes" id="UP000234198"/>
    </source>
</evidence>
<protein>
    <submittedName>
        <fullName evidence="2">Uncharacterized protein</fullName>
    </submittedName>
</protein>
<dbReference type="Gene3D" id="1.25.40.10">
    <property type="entry name" value="Tetratricopeptide repeat domain"/>
    <property type="match status" value="1"/>
</dbReference>
<dbReference type="RefSeq" id="WP_101602186.1">
    <property type="nucleotide sequence ID" value="NZ_PKKM01000010.1"/>
</dbReference>
<dbReference type="AlphaFoldDB" id="A0A2I1HYW8"/>
<organism evidence="2 3">
    <name type="scientific">Schaalia odontolytica</name>
    <dbReference type="NCBI Taxonomy" id="1660"/>
    <lineage>
        <taxon>Bacteria</taxon>
        <taxon>Bacillati</taxon>
        <taxon>Actinomycetota</taxon>
        <taxon>Actinomycetes</taxon>
        <taxon>Actinomycetales</taxon>
        <taxon>Actinomycetaceae</taxon>
        <taxon>Schaalia</taxon>
    </lineage>
</organism>
<comment type="caution">
    <text evidence="2">The sequence shown here is derived from an EMBL/GenBank/DDBJ whole genome shotgun (WGS) entry which is preliminary data.</text>
</comment>
<keyword evidence="1" id="KW-0472">Membrane</keyword>
<dbReference type="SUPFAM" id="SSF48452">
    <property type="entry name" value="TPR-like"/>
    <property type="match status" value="1"/>
</dbReference>
<reference evidence="2 3" key="1">
    <citation type="submission" date="2017-12" db="EMBL/GenBank/DDBJ databases">
        <title>Phylogenetic diversity of female urinary microbiome.</title>
        <authorList>
            <person name="Thomas-White K."/>
            <person name="Wolfe A.J."/>
        </authorList>
    </citation>
    <scope>NUCLEOTIDE SEQUENCE [LARGE SCALE GENOMIC DNA]</scope>
    <source>
        <strain evidence="2 3">UMB0018</strain>
    </source>
</reference>
<dbReference type="EMBL" id="PKKM01000010">
    <property type="protein sequence ID" value="PKY64047.1"/>
    <property type="molecule type" value="Genomic_DNA"/>
</dbReference>
<feature type="transmembrane region" description="Helical" evidence="1">
    <location>
        <begin position="247"/>
        <end position="272"/>
    </location>
</feature>
<gene>
    <name evidence="2" type="ORF">CYJ22_07605</name>
</gene>
<evidence type="ECO:0000313" key="2">
    <source>
        <dbReference type="EMBL" id="PKY64047.1"/>
    </source>
</evidence>
<feature type="transmembrane region" description="Helical" evidence="1">
    <location>
        <begin position="219"/>
        <end position="241"/>
    </location>
</feature>
<evidence type="ECO:0000256" key="1">
    <source>
        <dbReference type="SAM" id="Phobius"/>
    </source>
</evidence>
<keyword evidence="1" id="KW-0812">Transmembrane</keyword>
<accession>A0A2I1HYW8</accession>
<sequence>MTTPTFADVDAVLAKRDYKAALAMLESMEVVGEDACYRRDIQAAACADRLGQYPLCEEYATRAHSYGDDMADPFALIARAQRRQGLVSEAAEVASSGMRLHPQSPEIARELTICLVDLGRYEEALPVSEIATDGFPDDVELLMAYGRLWAPVKPNGAQWAFGRAKVNAPDLAEAKFAYDSFAYPLKGAGRSSYSIEMEPAVAEAYRRMLKRVTFGLDKAWIFAMVGGFGAGLGYLLTLRFMTDELALFFFLAYAACALSGYAYAFLQIALFNRSMPRGVRLTFRCLRKRFPELGSSVMDFVRMIVLAGLILFTLMALTR</sequence>